<keyword evidence="1" id="KW-0472">Membrane</keyword>
<comment type="caution">
    <text evidence="2">The sequence shown here is derived from an EMBL/GenBank/DDBJ whole genome shotgun (WGS) entry which is preliminary data.</text>
</comment>
<organism evidence="2">
    <name type="scientific">sediment metagenome</name>
    <dbReference type="NCBI Taxonomy" id="749907"/>
    <lineage>
        <taxon>unclassified sequences</taxon>
        <taxon>metagenomes</taxon>
        <taxon>ecological metagenomes</taxon>
    </lineage>
</organism>
<sequence>MSKEVLVSSAKELFTIKNDKAKSKIKSIFFINFILNFYKFAKSSKKVYEAKSISVASTVFITIDFAFFIYSSFQADAMK</sequence>
<reference evidence="2" key="1">
    <citation type="submission" date="2010-07" db="EMBL/GenBank/DDBJ databases">
        <authorList>
            <consortium name="CONSOLIDER consortium CSD2007-00005"/>
            <person name="Guazzaroni M.-E."/>
            <person name="Richter M."/>
            <person name="Garcia-Salamanca A."/>
            <person name="Yarza P."/>
            <person name="Ferrer M."/>
        </authorList>
    </citation>
    <scope>NUCLEOTIDE SEQUENCE</scope>
</reference>
<evidence type="ECO:0000256" key="1">
    <source>
        <dbReference type="SAM" id="Phobius"/>
    </source>
</evidence>
<protein>
    <submittedName>
        <fullName evidence="2">Uncharacterized protein</fullName>
    </submittedName>
</protein>
<evidence type="ECO:0000313" key="2">
    <source>
        <dbReference type="EMBL" id="EFK97675.1"/>
    </source>
</evidence>
<accession>D9PFJ9</accession>
<dbReference type="AlphaFoldDB" id="D9PFJ9"/>
<gene>
    <name evidence="2" type="ORF">LDC_0281</name>
</gene>
<feature type="transmembrane region" description="Helical" evidence="1">
    <location>
        <begin position="53"/>
        <end position="73"/>
    </location>
</feature>
<proteinExistence type="predicted"/>
<reference evidence="2" key="2">
    <citation type="journal article" date="2011" name="Microb. Ecol.">
        <title>Taxonomic and Functional Metagenomic Profiling of the Microbial Community in the Anoxic Sediment of a Sub-saline Shallow Lake (Laguna de Carrizo, Central Spain).</title>
        <authorList>
            <person name="Ferrer M."/>
            <person name="Guazzaroni M.E."/>
            <person name="Richter M."/>
            <person name="Garcia-Salamanca A."/>
            <person name="Yarza P."/>
            <person name="Suarez-Suarez A."/>
            <person name="Solano J."/>
            <person name="Alcaide M."/>
            <person name="van Dillewijn P."/>
            <person name="Molina-Henares M.A."/>
            <person name="Lopez-Cortes N."/>
            <person name="Al-Ramahi Y."/>
            <person name="Guerrero C."/>
            <person name="Acosta A."/>
            <person name="de Eugenio L.I."/>
            <person name="Martinez V."/>
            <person name="Marques S."/>
            <person name="Rojo F."/>
            <person name="Santero E."/>
            <person name="Genilloud O."/>
            <person name="Perez-Perez J."/>
            <person name="Rossello-Mora R."/>
            <person name="Ramos J.L."/>
        </authorList>
    </citation>
    <scope>NUCLEOTIDE SEQUENCE</scope>
</reference>
<keyword evidence="1" id="KW-0812">Transmembrane</keyword>
<name>D9PFJ9_9ZZZZ</name>
<dbReference type="EMBL" id="ADZX01000072">
    <property type="protein sequence ID" value="EFK97675.1"/>
    <property type="molecule type" value="Genomic_DNA"/>
</dbReference>
<keyword evidence="1" id="KW-1133">Transmembrane helix</keyword>